<dbReference type="Proteomes" id="UP000515856">
    <property type="component" value="Chromosome"/>
</dbReference>
<dbReference type="RefSeq" id="WP_117456087.1">
    <property type="nucleotide sequence ID" value="NZ_CP060636.1"/>
</dbReference>
<keyword evidence="1" id="KW-0472">Membrane</keyword>
<keyword evidence="1" id="KW-0812">Transmembrane</keyword>
<accession>A0A7G9GQ34</accession>
<dbReference type="KEGG" id="ehn:H9Q80_02890"/>
<dbReference type="EMBL" id="CP060636">
    <property type="protein sequence ID" value="QNM12916.1"/>
    <property type="molecule type" value="Genomic_DNA"/>
</dbReference>
<keyword evidence="1" id="KW-1133">Transmembrane helix</keyword>
<sequence>MDEFDERQVLLRGKIAVQTVIVTVVMLLAAAFITDFGIYDIEKEIGFSDFMIIASCFIITFISVNSILRGAYFGLLSRDREKMIRYIFTALAMVEIGLSIFDIIRGESLSPVSIMSIIMMASISVCLWMKRKEVA</sequence>
<name>A0A7G9GQ34_9FIRM</name>
<feature type="transmembrane region" description="Helical" evidence="1">
    <location>
        <begin position="110"/>
        <end position="129"/>
    </location>
</feature>
<keyword evidence="3" id="KW-1185">Reference proteome</keyword>
<evidence type="ECO:0000313" key="3">
    <source>
        <dbReference type="Proteomes" id="UP000515856"/>
    </source>
</evidence>
<proteinExistence type="predicted"/>
<feature type="transmembrane region" description="Helical" evidence="1">
    <location>
        <begin position="15"/>
        <end position="38"/>
    </location>
</feature>
<dbReference type="AlphaFoldDB" id="A0A7G9GQ34"/>
<organism evidence="2 3">
    <name type="scientific">[Eubacterium] hominis</name>
    <dbReference type="NCBI Taxonomy" id="2764325"/>
    <lineage>
        <taxon>Bacteria</taxon>
        <taxon>Bacillati</taxon>
        <taxon>Bacillota</taxon>
        <taxon>Erysipelotrichia</taxon>
        <taxon>Erysipelotrichales</taxon>
        <taxon>Erysipelotrichaceae</taxon>
        <taxon>Amedibacillus</taxon>
    </lineage>
</organism>
<evidence type="ECO:0000256" key="1">
    <source>
        <dbReference type="SAM" id="Phobius"/>
    </source>
</evidence>
<protein>
    <submittedName>
        <fullName evidence="2">NADH-quinone oxidoreductase</fullName>
    </submittedName>
</protein>
<evidence type="ECO:0000313" key="2">
    <source>
        <dbReference type="EMBL" id="QNM12916.1"/>
    </source>
</evidence>
<feature type="transmembrane region" description="Helical" evidence="1">
    <location>
        <begin position="84"/>
        <end position="104"/>
    </location>
</feature>
<reference evidence="2 3" key="1">
    <citation type="submission" date="2020-08" db="EMBL/GenBank/DDBJ databases">
        <authorList>
            <person name="Liu C."/>
            <person name="Sun Q."/>
        </authorList>
    </citation>
    <scope>NUCLEOTIDE SEQUENCE [LARGE SCALE GENOMIC DNA]</scope>
    <source>
        <strain evidence="2 3">NSJ-61</strain>
    </source>
</reference>
<gene>
    <name evidence="2" type="ORF">H9Q80_02890</name>
</gene>
<feature type="transmembrane region" description="Helical" evidence="1">
    <location>
        <begin position="50"/>
        <end position="72"/>
    </location>
</feature>